<organism evidence="2 3">
    <name type="scientific">Mesorhizobium kowhaii</name>
    <dbReference type="NCBI Taxonomy" id="1300272"/>
    <lineage>
        <taxon>Bacteria</taxon>
        <taxon>Pseudomonadati</taxon>
        <taxon>Pseudomonadota</taxon>
        <taxon>Alphaproteobacteria</taxon>
        <taxon>Hyphomicrobiales</taxon>
        <taxon>Phyllobacteriaceae</taxon>
        <taxon>Mesorhizobium</taxon>
    </lineage>
</organism>
<proteinExistence type="predicted"/>
<accession>A0A2W7BUB9</accession>
<evidence type="ECO:0000313" key="3">
    <source>
        <dbReference type="Proteomes" id="UP000248616"/>
    </source>
</evidence>
<sequence>MDETRPGPAWPDRQDDGAYGYVEQLTSRGWAWEFLRRNPDFQKDLANALRGAERTNARCVNIISLPSNTVDLSRWGLLFCKLERN</sequence>
<dbReference type="AlphaFoldDB" id="A0A2W7BUB9"/>
<dbReference type="EMBL" id="MZXV01000072">
    <property type="protein sequence ID" value="PZV34475.1"/>
    <property type="molecule type" value="Genomic_DNA"/>
</dbReference>
<protein>
    <recommendedName>
        <fullName evidence="1">Transcriptional regulator-like domain-containing protein</fullName>
    </recommendedName>
</protein>
<name>A0A2W7BUB9_9HYPH</name>
<dbReference type="Proteomes" id="UP000248616">
    <property type="component" value="Unassembled WGS sequence"/>
</dbReference>
<dbReference type="Pfam" id="PF20109">
    <property type="entry name" value="Trans_reg_dom"/>
    <property type="match status" value="1"/>
</dbReference>
<gene>
    <name evidence="2" type="ORF">B5V02_32485</name>
</gene>
<keyword evidence="3" id="KW-1185">Reference proteome</keyword>
<dbReference type="OrthoDB" id="8654520at2"/>
<comment type="caution">
    <text evidence="2">The sequence shown here is derived from an EMBL/GenBank/DDBJ whole genome shotgun (WGS) entry which is preliminary data.</text>
</comment>
<evidence type="ECO:0000259" key="1">
    <source>
        <dbReference type="Pfam" id="PF20109"/>
    </source>
</evidence>
<evidence type="ECO:0000313" key="2">
    <source>
        <dbReference type="EMBL" id="PZV34475.1"/>
    </source>
</evidence>
<dbReference type="RefSeq" id="WP_111548126.1">
    <property type="nucleotide sequence ID" value="NZ_MZXV01000072.1"/>
</dbReference>
<feature type="domain" description="Transcriptional regulator-like" evidence="1">
    <location>
        <begin position="12"/>
        <end position="79"/>
    </location>
</feature>
<reference evidence="3" key="1">
    <citation type="submission" date="2017-03" db="EMBL/GenBank/DDBJ databases">
        <authorList>
            <person name="Safronova V.I."/>
            <person name="Sazanova A.L."/>
            <person name="Chirak E.R."/>
        </authorList>
    </citation>
    <scope>NUCLEOTIDE SEQUENCE [LARGE SCALE GENOMIC DNA]</scope>
    <source>
        <strain evidence="3">Ach-343</strain>
    </source>
</reference>
<dbReference type="InterPro" id="IPR045465">
    <property type="entry name" value="Trans_reg_dom"/>
</dbReference>